<dbReference type="EC" id="3.5.3.26" evidence="2"/>
<dbReference type="SUPFAM" id="SSF51182">
    <property type="entry name" value="RmlC-like cupins"/>
    <property type="match status" value="1"/>
</dbReference>
<dbReference type="EMBL" id="CP129113">
    <property type="protein sequence ID" value="WLV23999.1"/>
    <property type="molecule type" value="Genomic_DNA"/>
</dbReference>
<evidence type="ECO:0000313" key="2">
    <source>
        <dbReference type="EMBL" id="WLV23999.1"/>
    </source>
</evidence>
<dbReference type="InterPro" id="IPR017627">
    <property type="entry name" value="UGHY"/>
</dbReference>
<evidence type="ECO:0000259" key="1">
    <source>
        <dbReference type="Pfam" id="PF07883"/>
    </source>
</evidence>
<keyword evidence="3" id="KW-1185">Reference proteome</keyword>
<name>A0ABY9KSW0_9BACI</name>
<organism evidence="2 3">
    <name type="scientific">Aciduricibacillus chroicocephali</name>
    <dbReference type="NCBI Taxonomy" id="3054939"/>
    <lineage>
        <taxon>Bacteria</taxon>
        <taxon>Bacillati</taxon>
        <taxon>Bacillota</taxon>
        <taxon>Bacilli</taxon>
        <taxon>Bacillales</taxon>
        <taxon>Bacillaceae</taxon>
        <taxon>Aciduricibacillus</taxon>
    </lineage>
</organism>
<evidence type="ECO:0000313" key="3">
    <source>
        <dbReference type="Proteomes" id="UP001180087"/>
    </source>
</evidence>
<accession>A0ABY9KSW0</accession>
<dbReference type="InterPro" id="IPR044697">
    <property type="entry name" value="UGlyAH_cupin_C"/>
</dbReference>
<dbReference type="Pfam" id="PF07883">
    <property type="entry name" value="Cupin_2"/>
    <property type="match status" value="1"/>
</dbReference>
<dbReference type="CDD" id="cd02211">
    <property type="entry name" value="cupin_UGlyAH_N"/>
    <property type="match status" value="1"/>
</dbReference>
<feature type="domain" description="Cupin type-2" evidence="1">
    <location>
        <begin position="56"/>
        <end position="123"/>
    </location>
</feature>
<dbReference type="PANTHER" id="PTHR34571:SF1">
    <property type="entry name" value="(S)-UREIDOGLYCINE AMINOHYDROLASE"/>
    <property type="match status" value="1"/>
</dbReference>
<dbReference type="PANTHER" id="PTHR34571">
    <property type="entry name" value="(S)-UREIDOGLYCINE AMINOHYDROLASE"/>
    <property type="match status" value="1"/>
</dbReference>
<dbReference type="InterPro" id="IPR044704">
    <property type="entry name" value="UGlyAH_cupin_N"/>
</dbReference>
<dbReference type="InterPro" id="IPR013096">
    <property type="entry name" value="Cupin_2"/>
</dbReference>
<dbReference type="InterPro" id="IPR011051">
    <property type="entry name" value="RmlC_Cupin_sf"/>
</dbReference>
<proteinExistence type="predicted"/>
<dbReference type="CDD" id="cd02212">
    <property type="entry name" value="cupin_UGlyAH_C"/>
    <property type="match status" value="1"/>
</dbReference>
<dbReference type="RefSeq" id="WP_348026585.1">
    <property type="nucleotide sequence ID" value="NZ_CP129113.1"/>
</dbReference>
<protein>
    <submittedName>
        <fullName evidence="2">(S)-ureidoglycine aminohydrolase</fullName>
        <ecNumber evidence="2">3.5.3.26</ecNumber>
    </submittedName>
</protein>
<dbReference type="InterPro" id="IPR014710">
    <property type="entry name" value="RmlC-like_jellyroll"/>
</dbReference>
<reference evidence="2" key="1">
    <citation type="submission" date="2023-06" db="EMBL/GenBank/DDBJ databases">
        <title>A Treasure from Seagulls: Isolation and Description of Aciduricobacillus qingdaonensis gen. nov., sp. nov., a Rare Obligately Uric Acid-utilizing Member in the Family Bacillaceae.</title>
        <authorList>
            <person name="Liu W."/>
            <person name="Wang B."/>
        </authorList>
    </citation>
    <scope>NUCLEOTIDE SEQUENCE</scope>
    <source>
        <strain evidence="2">44XB</strain>
    </source>
</reference>
<sequence>MGYPKGLLESRAVFEQGKFAIIPPEGLVNNVLPEFENTTMSILGSPRLGARFADYIVTLHKGGKTTGFAGQEDVQSFVYVIDGKISASAGEEKHDLTQGGYLYCPPGVQMKFENAQDEDTKLFLFKQKYTPLEGGKKPWVVTGNTNDIKQEIYDDMENVLIQDLLPVDFAFDMNMHILEFKPTGNHPFVETHFQEHGAYLLSGEGLYNLDNKWFPVQKDDYIYMAPYCLQACYAVGRESISYIYSKDCHRDPEL</sequence>
<dbReference type="NCBIfam" id="TIGR03214">
    <property type="entry name" value="ura-cupin"/>
    <property type="match status" value="1"/>
</dbReference>
<gene>
    <name evidence="2" type="primary">allE</name>
    <name evidence="2" type="ORF">QR721_10185</name>
</gene>
<dbReference type="Proteomes" id="UP001180087">
    <property type="component" value="Chromosome"/>
</dbReference>
<dbReference type="Gene3D" id="2.60.120.10">
    <property type="entry name" value="Jelly Rolls"/>
    <property type="match status" value="2"/>
</dbReference>
<keyword evidence="2" id="KW-0378">Hydrolase</keyword>
<dbReference type="GO" id="GO:0071522">
    <property type="term" value="F:ureidoglycine aminohydrolase activity"/>
    <property type="evidence" value="ECO:0007669"/>
    <property type="project" value="UniProtKB-EC"/>
</dbReference>